<evidence type="ECO:0000313" key="3">
    <source>
        <dbReference type="Proteomes" id="UP000499080"/>
    </source>
</evidence>
<comment type="caution">
    <text evidence="2">The sequence shown here is derived from an EMBL/GenBank/DDBJ whole genome shotgun (WGS) entry which is preliminary data.</text>
</comment>
<evidence type="ECO:0000256" key="1">
    <source>
        <dbReference type="SAM" id="MobiDB-lite"/>
    </source>
</evidence>
<dbReference type="EMBL" id="BGPR01009679">
    <property type="protein sequence ID" value="GBN41582.1"/>
    <property type="molecule type" value="Genomic_DNA"/>
</dbReference>
<protein>
    <submittedName>
        <fullName evidence="2">Uncharacterized protein</fullName>
    </submittedName>
</protein>
<name>A0A4Y2NS84_ARAVE</name>
<feature type="region of interest" description="Disordered" evidence="1">
    <location>
        <begin position="1"/>
        <end position="25"/>
    </location>
</feature>
<accession>A0A4Y2NS84</accession>
<organism evidence="2 3">
    <name type="scientific">Araneus ventricosus</name>
    <name type="common">Orbweaver spider</name>
    <name type="synonym">Epeira ventricosa</name>
    <dbReference type="NCBI Taxonomy" id="182803"/>
    <lineage>
        <taxon>Eukaryota</taxon>
        <taxon>Metazoa</taxon>
        <taxon>Ecdysozoa</taxon>
        <taxon>Arthropoda</taxon>
        <taxon>Chelicerata</taxon>
        <taxon>Arachnida</taxon>
        <taxon>Araneae</taxon>
        <taxon>Araneomorphae</taxon>
        <taxon>Entelegynae</taxon>
        <taxon>Araneoidea</taxon>
        <taxon>Araneidae</taxon>
        <taxon>Araneus</taxon>
    </lineage>
</organism>
<sequence length="123" mass="13696">MPNSDGEDSPAKDINTSTMSVRSQRNPMDSLLKVSGVSAIELLINDIIDFNLDPDVSENLISVLQELSKIYVSKARDIKAGSRESIVEKVVAPFVKLYKDRETVHLSTIFDLKSSQIDISERQ</sequence>
<feature type="compositionally biased region" description="Polar residues" evidence="1">
    <location>
        <begin position="14"/>
        <end position="25"/>
    </location>
</feature>
<reference evidence="2 3" key="1">
    <citation type="journal article" date="2019" name="Sci. Rep.">
        <title>Orb-weaving spider Araneus ventricosus genome elucidates the spidroin gene catalogue.</title>
        <authorList>
            <person name="Kono N."/>
            <person name="Nakamura H."/>
            <person name="Ohtoshi R."/>
            <person name="Moran D.A.P."/>
            <person name="Shinohara A."/>
            <person name="Yoshida Y."/>
            <person name="Fujiwara M."/>
            <person name="Mori M."/>
            <person name="Tomita M."/>
            <person name="Arakawa K."/>
        </authorList>
    </citation>
    <scope>NUCLEOTIDE SEQUENCE [LARGE SCALE GENOMIC DNA]</scope>
</reference>
<dbReference type="Proteomes" id="UP000499080">
    <property type="component" value="Unassembled WGS sequence"/>
</dbReference>
<keyword evidence="3" id="KW-1185">Reference proteome</keyword>
<gene>
    <name evidence="2" type="ORF">AVEN_113661_1</name>
</gene>
<proteinExistence type="predicted"/>
<dbReference type="AlphaFoldDB" id="A0A4Y2NS84"/>
<evidence type="ECO:0000313" key="2">
    <source>
        <dbReference type="EMBL" id="GBN41582.1"/>
    </source>
</evidence>